<comment type="similarity">
    <text evidence="1 2">Belongs to the peptidase S10 family.</text>
</comment>
<proteinExistence type="inferred from homology"/>
<keyword evidence="4" id="KW-1185">Reference proteome</keyword>
<dbReference type="InterPro" id="IPR018202">
    <property type="entry name" value="Ser_caboxypep_ser_AS"/>
</dbReference>
<comment type="caution">
    <text evidence="3">The sequence shown here is derived from an EMBL/GenBank/DDBJ whole genome shotgun (WGS) entry which is preliminary data.</text>
</comment>
<accession>A0A8J8T232</accession>
<feature type="signal peptide" evidence="2">
    <location>
        <begin position="1"/>
        <end position="20"/>
    </location>
</feature>
<dbReference type="SUPFAM" id="SSF53474">
    <property type="entry name" value="alpha/beta-Hydrolases"/>
    <property type="match status" value="1"/>
</dbReference>
<name>A0A8J8T232_HALGN</name>
<reference evidence="3" key="1">
    <citation type="submission" date="2019-06" db="EMBL/GenBank/DDBJ databases">
        <authorList>
            <person name="Zheng W."/>
        </authorList>
    </citation>
    <scope>NUCLEOTIDE SEQUENCE</scope>
    <source>
        <strain evidence="3">QDHG01</strain>
    </source>
</reference>
<dbReference type="PANTHER" id="PTHR11802:SF201">
    <property type="entry name" value="CARBOXYPEPTIDASE"/>
    <property type="match status" value="1"/>
</dbReference>
<dbReference type="Proteomes" id="UP000785679">
    <property type="component" value="Unassembled WGS sequence"/>
</dbReference>
<dbReference type="EC" id="3.4.16.-" evidence="2"/>
<dbReference type="PROSITE" id="PS00131">
    <property type="entry name" value="CARBOXYPEPT_SER_SER"/>
    <property type="match status" value="1"/>
</dbReference>
<dbReference type="Gene3D" id="3.40.50.1820">
    <property type="entry name" value="alpha/beta hydrolase"/>
    <property type="match status" value="1"/>
</dbReference>
<organism evidence="3 4">
    <name type="scientific">Halteria grandinella</name>
    <dbReference type="NCBI Taxonomy" id="5974"/>
    <lineage>
        <taxon>Eukaryota</taxon>
        <taxon>Sar</taxon>
        <taxon>Alveolata</taxon>
        <taxon>Ciliophora</taxon>
        <taxon>Intramacronucleata</taxon>
        <taxon>Spirotrichea</taxon>
        <taxon>Stichotrichia</taxon>
        <taxon>Sporadotrichida</taxon>
        <taxon>Halteriidae</taxon>
        <taxon>Halteria</taxon>
    </lineage>
</organism>
<keyword evidence="2" id="KW-0645">Protease</keyword>
<evidence type="ECO:0000256" key="2">
    <source>
        <dbReference type="RuleBase" id="RU361156"/>
    </source>
</evidence>
<dbReference type="AlphaFoldDB" id="A0A8J8T232"/>
<dbReference type="GO" id="GO:0004185">
    <property type="term" value="F:serine-type carboxypeptidase activity"/>
    <property type="evidence" value="ECO:0007669"/>
    <property type="project" value="UniProtKB-UniRule"/>
</dbReference>
<dbReference type="GO" id="GO:0006508">
    <property type="term" value="P:proteolysis"/>
    <property type="evidence" value="ECO:0007669"/>
    <property type="project" value="UniProtKB-KW"/>
</dbReference>
<keyword evidence="2" id="KW-0121">Carboxypeptidase</keyword>
<gene>
    <name evidence="3" type="ORF">FGO68_gene4888</name>
</gene>
<dbReference type="EMBL" id="RRYP01009984">
    <property type="protein sequence ID" value="TNV78696.1"/>
    <property type="molecule type" value="Genomic_DNA"/>
</dbReference>
<evidence type="ECO:0000313" key="4">
    <source>
        <dbReference type="Proteomes" id="UP000785679"/>
    </source>
</evidence>
<evidence type="ECO:0000313" key="3">
    <source>
        <dbReference type="EMBL" id="TNV78696.1"/>
    </source>
</evidence>
<keyword evidence="2" id="KW-0378">Hydrolase</keyword>
<dbReference type="PANTHER" id="PTHR11802">
    <property type="entry name" value="SERINE PROTEASE FAMILY S10 SERINE CARBOXYPEPTIDASE"/>
    <property type="match status" value="1"/>
</dbReference>
<dbReference type="Pfam" id="PF00450">
    <property type="entry name" value="Peptidase_S10"/>
    <property type="match status" value="1"/>
</dbReference>
<protein>
    <recommendedName>
        <fullName evidence="2">Carboxypeptidase</fullName>
        <ecNumber evidence="2">3.4.16.-</ecNumber>
    </recommendedName>
</protein>
<evidence type="ECO:0000256" key="1">
    <source>
        <dbReference type="ARBA" id="ARBA00009431"/>
    </source>
</evidence>
<dbReference type="OrthoDB" id="443318at2759"/>
<dbReference type="InterPro" id="IPR029058">
    <property type="entry name" value="AB_hydrolase_fold"/>
</dbReference>
<sequence>MRNLPPKLLLILCSCSLITALPGADRVYSLPWIGAITDFGLYSGYLPIPGTLKQLHYVTALSQSNWQTDPVIVWFNGGPGCSSMLGFFQEHGPYVQENGAQNFSANEWSWNREASVVYIESPAGVGYSICPDEVECAFDDDNSALDNLAAILQLMTSKFPELQKNELYISGESYAGVFVPKLAEQLDYMIGNCTENKSCSYIPNFKGFLVGNGLTDPEQHTRDTQLEMFYYFGMVDQYHYTQISKYCLKMDYQREECEDWWNEVELAASWVNPFDLYGKCYLNDNAARYARFMEQPQYAGMLKIGKQKVGSTPPCLWDGVLIGYLNQDDVKEALHIIPQAKKWDVCYDMLNYASGIGSLDIYTKLRGKYRMLKYSGDTDAVVSIYGTREWINRLNWDITREWHMFHISGHQVGGYVEYRENDTFVFANIHGAGHMAPQDKREASYHVISKFIKKEII</sequence>
<dbReference type="InterPro" id="IPR001563">
    <property type="entry name" value="Peptidase_S10"/>
</dbReference>
<feature type="chain" id="PRO_5035338982" description="Carboxypeptidase" evidence="2">
    <location>
        <begin position="21"/>
        <end position="457"/>
    </location>
</feature>
<keyword evidence="2" id="KW-0732">Signal</keyword>
<dbReference type="PRINTS" id="PR00724">
    <property type="entry name" value="CRBOXYPTASEC"/>
</dbReference>